<keyword evidence="4 8" id="KW-0689">Ribosomal protein</keyword>
<evidence type="ECO:0000256" key="6">
    <source>
        <dbReference type="ARBA" id="ARBA00035243"/>
    </source>
</evidence>
<keyword evidence="5" id="KW-0687">Ribonucleoprotein</keyword>
<dbReference type="FunFam" id="2.40.30.10:FF:000004">
    <property type="entry name" value="50S ribosomal protein L3"/>
    <property type="match status" value="1"/>
</dbReference>
<proteinExistence type="inferred from homology"/>
<evidence type="ECO:0000313" key="9">
    <source>
        <dbReference type="Proteomes" id="UP000228533"/>
    </source>
</evidence>
<sequence length="207" mass="22181">MQGGAFRWLREFRLDKPGKWGEISEVKIGDQITIATLVVGDKLRLTGTVKGRGFAGVVKRHGFHGHSATHGTKDQERMPGSIGAGGVQHVFKGKRMPGRMGGNQVTFKDVLIVAIDETKNVIYVEGGVPGSRGSLVKLFGTGDLIVSTPVSKLETSGVEEIKGEPTQIEINEETEVVIKGESAQGEISISTEDAMDKEAVLETPEAK</sequence>
<comment type="caution">
    <text evidence="8">The sequence shown here is derived from an EMBL/GenBank/DDBJ whole genome shotgun (WGS) entry which is preliminary data.</text>
</comment>
<dbReference type="SUPFAM" id="SSF50447">
    <property type="entry name" value="Translation proteins"/>
    <property type="match status" value="1"/>
</dbReference>
<dbReference type="GO" id="GO:0019843">
    <property type="term" value="F:rRNA binding"/>
    <property type="evidence" value="ECO:0007669"/>
    <property type="project" value="UniProtKB-KW"/>
</dbReference>
<evidence type="ECO:0000256" key="4">
    <source>
        <dbReference type="ARBA" id="ARBA00022980"/>
    </source>
</evidence>
<dbReference type="GO" id="GO:0006412">
    <property type="term" value="P:translation"/>
    <property type="evidence" value="ECO:0007669"/>
    <property type="project" value="InterPro"/>
</dbReference>
<accession>A0A2M6WTZ3</accession>
<dbReference type="GO" id="GO:0003735">
    <property type="term" value="F:structural constituent of ribosome"/>
    <property type="evidence" value="ECO:0007669"/>
    <property type="project" value="InterPro"/>
</dbReference>
<dbReference type="Proteomes" id="UP000228533">
    <property type="component" value="Unassembled WGS sequence"/>
</dbReference>
<evidence type="ECO:0000256" key="1">
    <source>
        <dbReference type="ARBA" id="ARBA00006540"/>
    </source>
</evidence>
<dbReference type="PANTHER" id="PTHR11229:SF16">
    <property type="entry name" value="LARGE RIBOSOMAL SUBUNIT PROTEIN UL3C"/>
    <property type="match status" value="1"/>
</dbReference>
<dbReference type="AlphaFoldDB" id="A0A2M6WTZ3"/>
<reference evidence="9" key="1">
    <citation type="submission" date="2017-09" db="EMBL/GenBank/DDBJ databases">
        <title>Depth-based differentiation of microbial function through sediment-hosted aquifers and enrichment of novel symbionts in the deep terrestrial subsurface.</title>
        <authorList>
            <person name="Probst A.J."/>
            <person name="Ladd B."/>
            <person name="Jarett J.K."/>
            <person name="Geller-Mcgrath D.E."/>
            <person name="Sieber C.M.K."/>
            <person name="Emerson J.B."/>
            <person name="Anantharaman K."/>
            <person name="Thomas B.C."/>
            <person name="Malmstrom R."/>
            <person name="Stieglmeier M."/>
            <person name="Klingl A."/>
            <person name="Woyke T."/>
            <person name="Ryan C.M."/>
            <person name="Banfield J.F."/>
        </authorList>
    </citation>
    <scope>NUCLEOTIDE SEQUENCE [LARGE SCALE GENOMIC DNA]</scope>
</reference>
<dbReference type="EMBL" id="PFAM01000009">
    <property type="protein sequence ID" value="PIT96247.1"/>
    <property type="molecule type" value="Genomic_DNA"/>
</dbReference>
<evidence type="ECO:0000256" key="5">
    <source>
        <dbReference type="ARBA" id="ARBA00023274"/>
    </source>
</evidence>
<dbReference type="InterPro" id="IPR000597">
    <property type="entry name" value="Ribosomal_uL3"/>
</dbReference>
<name>A0A2M6WTZ3_9BACT</name>
<protein>
    <recommendedName>
        <fullName evidence="6">Large ribosomal subunit protein uL3</fullName>
    </recommendedName>
    <alternativeName>
        <fullName evidence="7">50S ribosomal protein L3</fullName>
    </alternativeName>
</protein>
<dbReference type="InterPro" id="IPR019927">
    <property type="entry name" value="Ribosomal_uL3_bac/org-type"/>
</dbReference>
<dbReference type="GO" id="GO:0022625">
    <property type="term" value="C:cytosolic large ribosomal subunit"/>
    <property type="evidence" value="ECO:0007669"/>
    <property type="project" value="TreeGrafter"/>
</dbReference>
<evidence type="ECO:0000313" key="8">
    <source>
        <dbReference type="EMBL" id="PIT96247.1"/>
    </source>
</evidence>
<dbReference type="Pfam" id="PF00297">
    <property type="entry name" value="Ribosomal_L3"/>
    <property type="match status" value="1"/>
</dbReference>
<evidence type="ECO:0000256" key="2">
    <source>
        <dbReference type="ARBA" id="ARBA00022730"/>
    </source>
</evidence>
<organism evidence="8 9">
    <name type="scientific">Candidatus Falkowbacteria bacterium CG10_big_fil_rev_8_21_14_0_10_37_14</name>
    <dbReference type="NCBI Taxonomy" id="1974561"/>
    <lineage>
        <taxon>Bacteria</taxon>
        <taxon>Candidatus Falkowiibacteriota</taxon>
    </lineage>
</organism>
<dbReference type="PANTHER" id="PTHR11229">
    <property type="entry name" value="50S RIBOSOMAL PROTEIN L3"/>
    <property type="match status" value="1"/>
</dbReference>
<keyword evidence="3" id="KW-0694">RNA-binding</keyword>
<gene>
    <name evidence="8" type="primary">rplC</name>
    <name evidence="8" type="ORF">COT94_01555</name>
</gene>
<keyword evidence="2" id="KW-0699">rRNA-binding</keyword>
<evidence type="ECO:0000256" key="3">
    <source>
        <dbReference type="ARBA" id="ARBA00022884"/>
    </source>
</evidence>
<evidence type="ECO:0000256" key="7">
    <source>
        <dbReference type="ARBA" id="ARBA00035457"/>
    </source>
</evidence>
<dbReference type="Gene3D" id="2.40.30.10">
    <property type="entry name" value="Translation factors"/>
    <property type="match status" value="1"/>
</dbReference>
<comment type="similarity">
    <text evidence="1">Belongs to the universal ribosomal protein uL3 family.</text>
</comment>
<dbReference type="InterPro" id="IPR009000">
    <property type="entry name" value="Transl_B-barrel_sf"/>
</dbReference>